<evidence type="ECO:0000313" key="9">
    <source>
        <dbReference type="EMBL" id="NYG06817.1"/>
    </source>
</evidence>
<evidence type="ECO:0000256" key="5">
    <source>
        <dbReference type="ARBA" id="ARBA00022989"/>
    </source>
</evidence>
<evidence type="ECO:0000256" key="2">
    <source>
        <dbReference type="ARBA" id="ARBA00022448"/>
    </source>
</evidence>
<sequence length="306" mass="32745">MMDTSSADSHTTDSVVALAAEFGRIEVQGDIAGPRRRGPRGMRRRLVLAGVRTAIVVVALAVWQLCVQAKIVDPFFWGEPTGVWHTLIDWFTVGTTQGSLGQQVLVTLEEAVMGFIIGSILGIVCGIALGRVAVLSEIFGPFLKAANSIPRIILGAIFTVAFGFGIQSKVILAVVLVFFGVFFNAYQGSREVDRNLIANARLLGASRWQVTRDVVLPSAFTWILASLHISFGFALIGALVGEILGANAGLGLLIRSSQNNFDMNGVLAGMVLVAIIALTAEALISLLERRLLRWRPPQTHGGAAVQ</sequence>
<dbReference type="AlphaFoldDB" id="A0A852WBZ7"/>
<dbReference type="SUPFAM" id="SSF161098">
    <property type="entry name" value="MetI-like"/>
    <property type="match status" value="1"/>
</dbReference>
<dbReference type="InterPro" id="IPR035906">
    <property type="entry name" value="MetI-like_sf"/>
</dbReference>
<dbReference type="CDD" id="cd06261">
    <property type="entry name" value="TM_PBP2"/>
    <property type="match status" value="1"/>
</dbReference>
<organism evidence="9 10">
    <name type="scientific">Pedococcus badiiscoriae</name>
    <dbReference type="NCBI Taxonomy" id="642776"/>
    <lineage>
        <taxon>Bacteria</taxon>
        <taxon>Bacillati</taxon>
        <taxon>Actinomycetota</taxon>
        <taxon>Actinomycetes</taxon>
        <taxon>Micrococcales</taxon>
        <taxon>Intrasporangiaceae</taxon>
        <taxon>Pedococcus</taxon>
    </lineage>
</organism>
<keyword evidence="6 7" id="KW-0472">Membrane</keyword>
<dbReference type="RefSeq" id="WP_202881196.1">
    <property type="nucleotide sequence ID" value="NZ_JACCAB010000001.1"/>
</dbReference>
<feature type="transmembrane region" description="Helical" evidence="7">
    <location>
        <begin position="145"/>
        <end position="164"/>
    </location>
</feature>
<evidence type="ECO:0000256" key="7">
    <source>
        <dbReference type="RuleBase" id="RU363032"/>
    </source>
</evidence>
<accession>A0A852WBZ7</accession>
<protein>
    <submittedName>
        <fullName evidence="9">NitT/TauT family transport system permease protein</fullName>
    </submittedName>
</protein>
<feature type="transmembrane region" description="Helical" evidence="7">
    <location>
        <begin position="46"/>
        <end position="65"/>
    </location>
</feature>
<keyword evidence="3" id="KW-1003">Cell membrane</keyword>
<gene>
    <name evidence="9" type="ORF">BJ986_001304</name>
</gene>
<evidence type="ECO:0000259" key="8">
    <source>
        <dbReference type="PROSITE" id="PS50928"/>
    </source>
</evidence>
<keyword evidence="4 7" id="KW-0812">Transmembrane</keyword>
<comment type="similarity">
    <text evidence="7">Belongs to the binding-protein-dependent transport system permease family.</text>
</comment>
<dbReference type="GO" id="GO:0055085">
    <property type="term" value="P:transmembrane transport"/>
    <property type="evidence" value="ECO:0007669"/>
    <property type="project" value="InterPro"/>
</dbReference>
<dbReference type="Pfam" id="PF00528">
    <property type="entry name" value="BPD_transp_1"/>
    <property type="match status" value="1"/>
</dbReference>
<feature type="transmembrane region" description="Helical" evidence="7">
    <location>
        <begin position="170"/>
        <end position="186"/>
    </location>
</feature>
<keyword evidence="10" id="KW-1185">Reference proteome</keyword>
<name>A0A852WBZ7_9MICO</name>
<feature type="domain" description="ABC transmembrane type-1" evidence="8">
    <location>
        <begin position="104"/>
        <end position="284"/>
    </location>
</feature>
<dbReference type="EMBL" id="JACCAB010000001">
    <property type="protein sequence ID" value="NYG06817.1"/>
    <property type="molecule type" value="Genomic_DNA"/>
</dbReference>
<dbReference type="Proteomes" id="UP000573599">
    <property type="component" value="Unassembled WGS sequence"/>
</dbReference>
<keyword evidence="2 7" id="KW-0813">Transport</keyword>
<dbReference type="GO" id="GO:0005886">
    <property type="term" value="C:plasma membrane"/>
    <property type="evidence" value="ECO:0007669"/>
    <property type="project" value="UniProtKB-SubCell"/>
</dbReference>
<feature type="transmembrane region" description="Helical" evidence="7">
    <location>
        <begin position="266"/>
        <end position="287"/>
    </location>
</feature>
<proteinExistence type="inferred from homology"/>
<evidence type="ECO:0000256" key="6">
    <source>
        <dbReference type="ARBA" id="ARBA00023136"/>
    </source>
</evidence>
<evidence type="ECO:0000256" key="1">
    <source>
        <dbReference type="ARBA" id="ARBA00004651"/>
    </source>
</evidence>
<comment type="subcellular location">
    <subcellularLocation>
        <location evidence="1 7">Cell membrane</location>
        <topology evidence="1 7">Multi-pass membrane protein</topology>
    </subcellularLocation>
</comment>
<dbReference type="PANTHER" id="PTHR30151">
    <property type="entry name" value="ALKANE SULFONATE ABC TRANSPORTER-RELATED, MEMBRANE SUBUNIT"/>
    <property type="match status" value="1"/>
</dbReference>
<comment type="caution">
    <text evidence="9">The sequence shown here is derived from an EMBL/GenBank/DDBJ whole genome shotgun (WGS) entry which is preliminary data.</text>
</comment>
<dbReference type="InterPro" id="IPR000515">
    <property type="entry name" value="MetI-like"/>
</dbReference>
<dbReference type="PANTHER" id="PTHR30151:SF20">
    <property type="entry name" value="ABC TRANSPORTER PERMEASE PROTEIN HI_0355-RELATED"/>
    <property type="match status" value="1"/>
</dbReference>
<keyword evidence="5 7" id="KW-1133">Transmembrane helix</keyword>
<evidence type="ECO:0000313" key="10">
    <source>
        <dbReference type="Proteomes" id="UP000573599"/>
    </source>
</evidence>
<evidence type="ECO:0000256" key="3">
    <source>
        <dbReference type="ARBA" id="ARBA00022475"/>
    </source>
</evidence>
<evidence type="ECO:0000256" key="4">
    <source>
        <dbReference type="ARBA" id="ARBA00022692"/>
    </source>
</evidence>
<reference evidence="9 10" key="1">
    <citation type="submission" date="2020-07" db="EMBL/GenBank/DDBJ databases">
        <title>Sequencing the genomes of 1000 actinobacteria strains.</title>
        <authorList>
            <person name="Klenk H.-P."/>
        </authorList>
    </citation>
    <scope>NUCLEOTIDE SEQUENCE [LARGE SCALE GENOMIC DNA]</scope>
    <source>
        <strain evidence="9 10">DSM 23987</strain>
    </source>
</reference>
<feature type="transmembrane region" description="Helical" evidence="7">
    <location>
        <begin position="222"/>
        <end position="246"/>
    </location>
</feature>
<dbReference type="Gene3D" id="1.10.3720.10">
    <property type="entry name" value="MetI-like"/>
    <property type="match status" value="1"/>
</dbReference>
<feature type="transmembrane region" description="Helical" evidence="7">
    <location>
        <begin position="111"/>
        <end position="133"/>
    </location>
</feature>
<dbReference type="PROSITE" id="PS50928">
    <property type="entry name" value="ABC_TM1"/>
    <property type="match status" value="1"/>
</dbReference>